<dbReference type="EMBL" id="CACVKT020009064">
    <property type="protein sequence ID" value="CAC5420014.1"/>
    <property type="molecule type" value="Genomic_DNA"/>
</dbReference>
<evidence type="ECO:0000313" key="2">
    <source>
        <dbReference type="EMBL" id="CAC5420014.1"/>
    </source>
</evidence>
<proteinExistence type="predicted"/>
<keyword evidence="3" id="KW-1185">Reference proteome</keyword>
<reference evidence="2 3" key="1">
    <citation type="submission" date="2020-06" db="EMBL/GenBank/DDBJ databases">
        <authorList>
            <person name="Li R."/>
            <person name="Bekaert M."/>
        </authorList>
    </citation>
    <scope>NUCLEOTIDE SEQUENCE [LARGE SCALE GENOMIC DNA]</scope>
    <source>
        <strain evidence="3">wild</strain>
    </source>
</reference>
<dbReference type="OrthoDB" id="10643364at2759"/>
<feature type="compositionally biased region" description="Basic and acidic residues" evidence="1">
    <location>
        <begin position="76"/>
        <end position="92"/>
    </location>
</feature>
<feature type="region of interest" description="Disordered" evidence="1">
    <location>
        <begin position="118"/>
        <end position="141"/>
    </location>
</feature>
<dbReference type="Proteomes" id="UP000507470">
    <property type="component" value="Unassembled WGS sequence"/>
</dbReference>
<dbReference type="AlphaFoldDB" id="A0A6J8EHB1"/>
<organism evidence="2 3">
    <name type="scientific">Mytilus coruscus</name>
    <name type="common">Sea mussel</name>
    <dbReference type="NCBI Taxonomy" id="42192"/>
    <lineage>
        <taxon>Eukaryota</taxon>
        <taxon>Metazoa</taxon>
        <taxon>Spiralia</taxon>
        <taxon>Lophotrochozoa</taxon>
        <taxon>Mollusca</taxon>
        <taxon>Bivalvia</taxon>
        <taxon>Autobranchia</taxon>
        <taxon>Pteriomorphia</taxon>
        <taxon>Mytilida</taxon>
        <taxon>Mytiloidea</taxon>
        <taxon>Mytilidae</taxon>
        <taxon>Mytilinae</taxon>
        <taxon>Mytilus</taxon>
    </lineage>
</organism>
<feature type="compositionally biased region" description="Basic residues" evidence="1">
    <location>
        <begin position="40"/>
        <end position="49"/>
    </location>
</feature>
<gene>
    <name evidence="2" type="ORF">MCOR_52281</name>
</gene>
<name>A0A6J8EHB1_MYTCO</name>
<evidence type="ECO:0000313" key="3">
    <source>
        <dbReference type="Proteomes" id="UP000507470"/>
    </source>
</evidence>
<accession>A0A6J8EHB1</accession>
<feature type="region of interest" description="Disordered" evidence="1">
    <location>
        <begin position="1"/>
        <end position="100"/>
    </location>
</feature>
<sequence>MLRSQEPLSRLPVTPKWGIPADRSAHSAPARIETLGQRQKLPRKERGGRHNALERIQPTWQGPQEEPKRSRHPRRKVQEVKGRADDTPRPNMEEEGDTPIQELHATYWYKQNYNSRDTSRKWRTSSHTTNKHATTGSSPTRSTGTTFLFYATTLLQPLTYDGSSKPSPWISQFSSWTKLQNLTDKNAVNASTFYRSSPAIREGLLPAIYVTVKREDINDSVHTEINQTLFTTTPIVLLLVEKMP</sequence>
<protein>
    <submittedName>
        <fullName evidence="2">Uncharacterized protein</fullName>
    </submittedName>
</protein>
<evidence type="ECO:0000256" key="1">
    <source>
        <dbReference type="SAM" id="MobiDB-lite"/>
    </source>
</evidence>